<dbReference type="Proteomes" id="UP001230649">
    <property type="component" value="Unassembled WGS sequence"/>
</dbReference>
<name>A0ACC2W2B6_9TREE</name>
<gene>
    <name evidence="1" type="ORF">QFC20_004215</name>
</gene>
<comment type="caution">
    <text evidence="1">The sequence shown here is derived from an EMBL/GenBank/DDBJ whole genome shotgun (WGS) entry which is preliminary data.</text>
</comment>
<protein>
    <submittedName>
        <fullName evidence="1">Uncharacterized protein</fullName>
    </submittedName>
</protein>
<organism evidence="1 2">
    <name type="scientific">Naganishia adeliensis</name>
    <dbReference type="NCBI Taxonomy" id="92952"/>
    <lineage>
        <taxon>Eukaryota</taxon>
        <taxon>Fungi</taxon>
        <taxon>Dikarya</taxon>
        <taxon>Basidiomycota</taxon>
        <taxon>Agaricomycotina</taxon>
        <taxon>Tremellomycetes</taxon>
        <taxon>Filobasidiales</taxon>
        <taxon>Filobasidiaceae</taxon>
        <taxon>Naganishia</taxon>
    </lineage>
</organism>
<evidence type="ECO:0000313" key="1">
    <source>
        <dbReference type="EMBL" id="KAJ9105880.1"/>
    </source>
</evidence>
<sequence length="233" mass="25971">MDTSPTALFEGYDDEFKQALSSLKGKLEGDIRTLAGEQRKSLLRTVEGELDEAQEIISQMEVELHPMPASIRGPYAARVASSKSDLQKVKKTLKDLQKESQRSDLLGSGGRRGHGDPSLADEPYSDNDYDTRSRLLAGTETLADGSRRLDNAHRIALETEDVGADILRNLHGQRSQLEHTRDTLTQADNNIDRASGTLKKMIWKMYQQRFTTAAIIGILVLLILIVLYSKFRG</sequence>
<reference evidence="1" key="1">
    <citation type="submission" date="2023-04" db="EMBL/GenBank/DDBJ databases">
        <title>Draft Genome sequencing of Naganishia species isolated from polar environments using Oxford Nanopore Technology.</title>
        <authorList>
            <person name="Leo P."/>
            <person name="Venkateswaran K."/>
        </authorList>
    </citation>
    <scope>NUCLEOTIDE SEQUENCE</scope>
    <source>
        <strain evidence="1">MNA-CCFEE 5262</strain>
    </source>
</reference>
<dbReference type="EMBL" id="JASBWS010000046">
    <property type="protein sequence ID" value="KAJ9105880.1"/>
    <property type="molecule type" value="Genomic_DNA"/>
</dbReference>
<keyword evidence="2" id="KW-1185">Reference proteome</keyword>
<evidence type="ECO:0000313" key="2">
    <source>
        <dbReference type="Proteomes" id="UP001230649"/>
    </source>
</evidence>
<proteinExistence type="predicted"/>
<accession>A0ACC2W2B6</accession>